<dbReference type="Gene3D" id="3.20.20.30">
    <property type="entry name" value="Luciferase-like domain"/>
    <property type="match status" value="1"/>
</dbReference>
<protein>
    <submittedName>
        <fullName evidence="3">LLM class flavin-dependent oxidoreductase</fullName>
    </submittedName>
</protein>
<evidence type="ECO:0000313" key="3">
    <source>
        <dbReference type="EMBL" id="WSE32510.1"/>
    </source>
</evidence>
<reference evidence="3 4" key="1">
    <citation type="journal article" date="2015" name="Int. J. Syst. Evol. Microbiol.">
        <title>Amycolatopsis rhabdoformis sp. nov., an actinomycete isolated from a tropical forest soil.</title>
        <authorList>
            <person name="Souza W.R."/>
            <person name="Silva R.E."/>
            <person name="Goodfellow M."/>
            <person name="Busarakam K."/>
            <person name="Figueiro F.S."/>
            <person name="Ferreira D."/>
            <person name="Rodrigues-Filho E."/>
            <person name="Moraes L.A.B."/>
            <person name="Zucchi T.D."/>
        </authorList>
    </citation>
    <scope>NUCLEOTIDE SEQUENCE [LARGE SCALE GENOMIC DNA]</scope>
    <source>
        <strain evidence="3 4">NCIMB 14900</strain>
    </source>
</reference>
<evidence type="ECO:0000259" key="2">
    <source>
        <dbReference type="Pfam" id="PF00296"/>
    </source>
</evidence>
<evidence type="ECO:0000313" key="4">
    <source>
        <dbReference type="Proteomes" id="UP001330812"/>
    </source>
</evidence>
<dbReference type="Pfam" id="PF00296">
    <property type="entry name" value="Bac_luciferase"/>
    <property type="match status" value="1"/>
</dbReference>
<dbReference type="PANTHER" id="PTHR43244">
    <property type="match status" value="1"/>
</dbReference>
<keyword evidence="1" id="KW-0560">Oxidoreductase</keyword>
<dbReference type="InterPro" id="IPR036661">
    <property type="entry name" value="Luciferase-like_sf"/>
</dbReference>
<gene>
    <name evidence="3" type="ORF">VSH64_10380</name>
</gene>
<dbReference type="SUPFAM" id="SSF51679">
    <property type="entry name" value="Bacterial luciferase-like"/>
    <property type="match status" value="1"/>
</dbReference>
<sequence length="331" mass="35484">MRLGTSLRFKFASSPESMTKYHEKVARGEFTDIPLGEPDARLQAAQLLEIGALVAEAGLDFLMVGDGHASADANIFAPVPTLARLQAVTGDLPLGLLHLAPFHHPVIAAEQIGTLAAFAPEPLTLVLGNGDDSTQFRGFGISKASRGRRTEEQITLIRRLLAGEEVTHESPYFSVHGVRINPIPRVPTPIWVAATRGAAVERAGRLGDGWETSPLAPPDALVEQLGVYTRAAQAAGRPVNPILRRDIHVAATDEAAWEAVDPIFAAGYRGVGSAADTALVGSAATVIERLKFYRGLGFDFVLVRHIVGDHRLILDSIRRIGDEVLPAIRSL</sequence>
<dbReference type="Proteomes" id="UP001330812">
    <property type="component" value="Chromosome"/>
</dbReference>
<dbReference type="InterPro" id="IPR050564">
    <property type="entry name" value="F420-G6PD/mer"/>
</dbReference>
<dbReference type="RefSeq" id="WP_326835317.1">
    <property type="nucleotide sequence ID" value="NZ_CP142149.1"/>
</dbReference>
<accession>A0ABZ1IDI9</accession>
<feature type="domain" description="Luciferase-like" evidence="2">
    <location>
        <begin position="43"/>
        <end position="291"/>
    </location>
</feature>
<evidence type="ECO:0000256" key="1">
    <source>
        <dbReference type="ARBA" id="ARBA00023002"/>
    </source>
</evidence>
<dbReference type="PANTHER" id="PTHR43244:SF1">
    <property type="entry name" value="5,10-METHYLENETETRAHYDROMETHANOPTERIN REDUCTASE"/>
    <property type="match status" value="1"/>
</dbReference>
<organism evidence="3 4">
    <name type="scientific">Amycolatopsis rhabdoformis</name>
    <dbReference type="NCBI Taxonomy" id="1448059"/>
    <lineage>
        <taxon>Bacteria</taxon>
        <taxon>Bacillati</taxon>
        <taxon>Actinomycetota</taxon>
        <taxon>Actinomycetes</taxon>
        <taxon>Pseudonocardiales</taxon>
        <taxon>Pseudonocardiaceae</taxon>
        <taxon>Amycolatopsis</taxon>
    </lineage>
</organism>
<dbReference type="EMBL" id="CP142149">
    <property type="protein sequence ID" value="WSE32510.1"/>
    <property type="molecule type" value="Genomic_DNA"/>
</dbReference>
<dbReference type="InterPro" id="IPR011251">
    <property type="entry name" value="Luciferase-like_dom"/>
</dbReference>
<proteinExistence type="predicted"/>
<name>A0ABZ1IDI9_9PSEU</name>
<keyword evidence="4" id="KW-1185">Reference proteome</keyword>